<sequence>KFLCPSASASSLKTSSDSVELQKSRKQTRKEKEDVRPDGGEALACHPWICPSCVLLSLSSGFEVGGNSWRTSGNTWGQRAER</sequence>
<name>A0ACC5YXS8_9TELE</name>
<dbReference type="EMBL" id="CM040988">
    <property type="protein sequence ID" value="MCJ8740397.1"/>
    <property type="molecule type" value="Genomic_DNA"/>
</dbReference>
<reference evidence="1" key="1">
    <citation type="submission" date="2020-02" db="EMBL/GenBank/DDBJ databases">
        <title>Genome sequencing of the panga catfish, Pangasius djambal.</title>
        <authorList>
            <person name="Wen M."/>
            <person name="Zahm M."/>
            <person name="Roques C."/>
            <person name="Cabau C."/>
            <person name="Klopp C."/>
            <person name="Donnadieu C."/>
            <person name="Jouanno E."/>
            <person name="Avarre J.-C."/>
            <person name="Campet M."/>
            <person name="Ha T."/>
            <person name="Dugue R."/>
            <person name="Lampietro C."/>
            <person name="Louis A."/>
            <person name="Herpin A."/>
            <person name="Echchiki A."/>
            <person name="Berthelot C."/>
            <person name="Parey E."/>
            <person name="Roest-Crollius H."/>
            <person name="Braasch I."/>
            <person name="Postlethwait J.H."/>
            <person name="Bobe J."/>
            <person name="Montfort J."/>
            <person name="Bouchez O."/>
            <person name="Begum T."/>
            <person name="Schartl M."/>
            <person name="Gustiano R."/>
            <person name="Guiguen Y."/>
        </authorList>
    </citation>
    <scope>NUCLEOTIDE SEQUENCE</scope>
    <source>
        <strain evidence="1">Pdj_M5554</strain>
    </source>
</reference>
<protein>
    <submittedName>
        <fullName evidence="1">Uncharacterized protein</fullName>
    </submittedName>
</protein>
<comment type="caution">
    <text evidence="1">The sequence shown here is derived from an EMBL/GenBank/DDBJ whole genome shotgun (WGS) entry which is preliminary data.</text>
</comment>
<gene>
    <name evidence="1" type="ORF">PDJAM_G00058530</name>
</gene>
<organism evidence="1 2">
    <name type="scientific">Pangasius djambal</name>
    <dbReference type="NCBI Taxonomy" id="1691987"/>
    <lineage>
        <taxon>Eukaryota</taxon>
        <taxon>Metazoa</taxon>
        <taxon>Chordata</taxon>
        <taxon>Craniata</taxon>
        <taxon>Vertebrata</taxon>
        <taxon>Euteleostomi</taxon>
        <taxon>Actinopterygii</taxon>
        <taxon>Neopterygii</taxon>
        <taxon>Teleostei</taxon>
        <taxon>Ostariophysi</taxon>
        <taxon>Siluriformes</taxon>
        <taxon>Pangasiidae</taxon>
        <taxon>Pangasius</taxon>
    </lineage>
</organism>
<dbReference type="Proteomes" id="UP000830395">
    <property type="component" value="Chromosome 14"/>
</dbReference>
<feature type="non-terminal residue" evidence="1">
    <location>
        <position position="1"/>
    </location>
</feature>
<keyword evidence="2" id="KW-1185">Reference proteome</keyword>
<proteinExistence type="predicted"/>
<evidence type="ECO:0000313" key="1">
    <source>
        <dbReference type="EMBL" id="MCJ8740397.1"/>
    </source>
</evidence>
<accession>A0ACC5YXS8</accession>
<evidence type="ECO:0000313" key="2">
    <source>
        <dbReference type="Proteomes" id="UP000830395"/>
    </source>
</evidence>